<keyword evidence="3" id="KW-1185">Reference proteome</keyword>
<evidence type="ECO:0000313" key="2">
    <source>
        <dbReference type="EMBL" id="UYV71738.1"/>
    </source>
</evidence>
<sequence length="246" mass="28461">MSSVNYLIEPKDNLGQGPLIVHVSRIKPFYERIDEDTTNDERDRKNLVILNLEEEAKTIFYRLDLEQETYLNIKQKLSTIYISKKKTTLEELFTHQLEKPEKNNDYYHFKVLGALENSLQNKQIFEALTAGVTYDLKKIIYTRNPQTLEEWLDYANTIRPVTSARGQPKPQRGLDRWRPESTPSPGQGHYRPQYGQLAFRRPGSGRFAFRNYADNTLPKEPRETATSSGHQPRSQGCDPSSRKGPA</sequence>
<proteinExistence type="predicted"/>
<dbReference type="EMBL" id="CP092871">
    <property type="protein sequence ID" value="UYV71738.1"/>
    <property type="molecule type" value="Genomic_DNA"/>
</dbReference>
<accession>A0ABY6KSV9</accession>
<evidence type="ECO:0000313" key="3">
    <source>
        <dbReference type="Proteomes" id="UP001235939"/>
    </source>
</evidence>
<gene>
    <name evidence="2" type="ORF">LAZ67_9000198</name>
</gene>
<organism evidence="2 3">
    <name type="scientific">Cordylochernes scorpioides</name>
    <dbReference type="NCBI Taxonomy" id="51811"/>
    <lineage>
        <taxon>Eukaryota</taxon>
        <taxon>Metazoa</taxon>
        <taxon>Ecdysozoa</taxon>
        <taxon>Arthropoda</taxon>
        <taxon>Chelicerata</taxon>
        <taxon>Arachnida</taxon>
        <taxon>Pseudoscorpiones</taxon>
        <taxon>Cheliferoidea</taxon>
        <taxon>Chernetidae</taxon>
        <taxon>Cordylochernes</taxon>
    </lineage>
</organism>
<protein>
    <submittedName>
        <fullName evidence="2">Uncharacterized protein</fullName>
    </submittedName>
</protein>
<name>A0ABY6KSV9_9ARAC</name>
<reference evidence="2 3" key="1">
    <citation type="submission" date="2022-01" db="EMBL/GenBank/DDBJ databases">
        <title>A chromosomal length assembly of Cordylochernes scorpioides.</title>
        <authorList>
            <person name="Zeh D."/>
            <person name="Zeh J."/>
        </authorList>
    </citation>
    <scope>NUCLEOTIDE SEQUENCE [LARGE SCALE GENOMIC DNA]</scope>
    <source>
        <strain evidence="2">IN4F17</strain>
        <tissue evidence="2">Whole Body</tissue>
    </source>
</reference>
<feature type="region of interest" description="Disordered" evidence="1">
    <location>
        <begin position="162"/>
        <end position="246"/>
    </location>
</feature>
<evidence type="ECO:0000256" key="1">
    <source>
        <dbReference type="SAM" id="MobiDB-lite"/>
    </source>
</evidence>
<dbReference type="Proteomes" id="UP001235939">
    <property type="component" value="Chromosome 09"/>
</dbReference>
<feature type="compositionally biased region" description="Polar residues" evidence="1">
    <location>
        <begin position="224"/>
        <end position="238"/>
    </location>
</feature>